<feature type="domain" description="DUF3251" evidence="3">
    <location>
        <begin position="20"/>
        <end position="176"/>
    </location>
</feature>
<dbReference type="PROSITE" id="PS51257">
    <property type="entry name" value="PROKAR_LIPOPROTEIN"/>
    <property type="match status" value="1"/>
</dbReference>
<dbReference type="RefSeq" id="WP_004949254.1">
    <property type="nucleotide sequence ID" value="NZ_PESE01000005.1"/>
</dbReference>
<evidence type="ECO:0000256" key="1">
    <source>
        <dbReference type="SAM" id="Coils"/>
    </source>
</evidence>
<keyword evidence="2" id="KW-0732">Signal</keyword>
<feature type="coiled-coil region" evidence="1">
    <location>
        <begin position="26"/>
        <end position="53"/>
    </location>
</feature>
<feature type="signal peptide" evidence="2">
    <location>
        <begin position="1"/>
        <end position="23"/>
    </location>
</feature>
<evidence type="ECO:0000259" key="3">
    <source>
        <dbReference type="Pfam" id="PF11622"/>
    </source>
</evidence>
<feature type="chain" id="PRO_5041070199" description="DUF3251 domain-containing protein" evidence="2">
    <location>
        <begin position="24"/>
        <end position="186"/>
    </location>
</feature>
<dbReference type="AlphaFoldDB" id="A0A318NY52"/>
<evidence type="ECO:0000256" key="2">
    <source>
        <dbReference type="SAM" id="SignalP"/>
    </source>
</evidence>
<dbReference type="Proteomes" id="UP000248196">
    <property type="component" value="Unassembled WGS sequence"/>
</dbReference>
<accession>A0A318NY52</accession>
<protein>
    <recommendedName>
        <fullName evidence="3">DUF3251 domain-containing protein</fullName>
    </recommendedName>
</protein>
<dbReference type="Pfam" id="PF11622">
    <property type="entry name" value="DUF3251"/>
    <property type="match status" value="1"/>
</dbReference>
<comment type="caution">
    <text evidence="4">The sequence shown here is derived from an EMBL/GenBank/DDBJ whole genome shotgun (WGS) entry which is preliminary data.</text>
</comment>
<dbReference type="NCBIfam" id="NF008575">
    <property type="entry name" value="PRK11530.1"/>
    <property type="match status" value="1"/>
</dbReference>
<gene>
    <name evidence="4" type="ORF">CT690_17170</name>
</gene>
<reference evidence="4 5" key="1">
    <citation type="submission" date="2017-11" db="EMBL/GenBank/DDBJ databases">
        <title>Genome sequence of the oocydin A producing rhizobacterium Serratia plymuthica 4Rx5.</title>
        <authorList>
            <person name="Matilla M.A."/>
            <person name="Udaondo Z."/>
            <person name="Salmond G.P.C."/>
        </authorList>
    </citation>
    <scope>NUCLEOTIDE SEQUENCE [LARGE SCALE GENOMIC DNA]</scope>
    <source>
        <strain evidence="4 5">4Rx5</strain>
    </source>
</reference>
<keyword evidence="1" id="KW-0175">Coiled coil</keyword>
<dbReference type="InterPro" id="IPR037125">
    <property type="entry name" value="YajI-like_sf"/>
</dbReference>
<name>A0A318NY52_SERPL</name>
<organism evidence="4 5">
    <name type="scientific">Serratia plymuthica</name>
    <dbReference type="NCBI Taxonomy" id="82996"/>
    <lineage>
        <taxon>Bacteria</taxon>
        <taxon>Pseudomonadati</taxon>
        <taxon>Pseudomonadota</taxon>
        <taxon>Gammaproteobacteria</taxon>
        <taxon>Enterobacterales</taxon>
        <taxon>Yersiniaceae</taxon>
        <taxon>Serratia</taxon>
    </lineage>
</organism>
<evidence type="ECO:0000313" key="4">
    <source>
        <dbReference type="EMBL" id="PYD37798.1"/>
    </source>
</evidence>
<dbReference type="Gene3D" id="2.60.40.1620">
    <property type="entry name" value="Lipoprotein YajI-like"/>
    <property type="match status" value="1"/>
</dbReference>
<proteinExistence type="predicted"/>
<sequence length="186" mass="20004">MTTPYPKVFLLSALVLLAGCAQTHEVPKLRHQVVELNQKLTTLTQQATVLEQQNQLNQSSTSGVYLLPAANNAARLQSSIGELSVSLSHVKAEANGTQALLHVRTLSQASLPAFKAVVEWGQLDAVTGKPLTADSLSQPVASADSLLPKPEQNFELRFSGLTPEQLGFVRLHSIVPTTQPAVVQQH</sequence>
<dbReference type="EMBL" id="PESE01000005">
    <property type="protein sequence ID" value="PYD37798.1"/>
    <property type="molecule type" value="Genomic_DNA"/>
</dbReference>
<dbReference type="OrthoDB" id="6504692at2"/>
<dbReference type="InterPro" id="IPR021658">
    <property type="entry name" value="DUF3251"/>
</dbReference>
<evidence type="ECO:0000313" key="5">
    <source>
        <dbReference type="Proteomes" id="UP000248196"/>
    </source>
</evidence>